<proteinExistence type="predicted"/>
<reference evidence="2 3" key="1">
    <citation type="submission" date="2024-08" db="EMBL/GenBank/DDBJ databases">
        <title>Two novel Cytobacillus novel species.</title>
        <authorList>
            <person name="Liu G."/>
        </authorList>
    </citation>
    <scope>NUCLEOTIDE SEQUENCE [LARGE SCALE GENOMIC DNA]</scope>
    <source>
        <strain evidence="2 3">FJAT-54145</strain>
    </source>
</reference>
<feature type="transmembrane region" description="Helical" evidence="1">
    <location>
        <begin position="31"/>
        <end position="49"/>
    </location>
</feature>
<name>A0ABW6K9W7_9BACI</name>
<comment type="caution">
    <text evidence="2">The sequence shown here is derived from an EMBL/GenBank/DDBJ whole genome shotgun (WGS) entry which is preliminary data.</text>
</comment>
<keyword evidence="1" id="KW-1133">Transmembrane helix</keyword>
<organism evidence="2 3">
    <name type="scientific">Cytobacillus spartinae</name>
    <dbReference type="NCBI Taxonomy" id="3299023"/>
    <lineage>
        <taxon>Bacteria</taxon>
        <taxon>Bacillati</taxon>
        <taxon>Bacillota</taxon>
        <taxon>Bacilli</taxon>
        <taxon>Bacillales</taxon>
        <taxon>Bacillaceae</taxon>
        <taxon>Cytobacillus</taxon>
    </lineage>
</organism>
<evidence type="ECO:0000313" key="3">
    <source>
        <dbReference type="Proteomes" id="UP001601059"/>
    </source>
</evidence>
<dbReference type="EMBL" id="JBIACK010000001">
    <property type="protein sequence ID" value="MFE8699735.1"/>
    <property type="molecule type" value="Genomic_DNA"/>
</dbReference>
<evidence type="ECO:0000256" key="1">
    <source>
        <dbReference type="SAM" id="Phobius"/>
    </source>
</evidence>
<keyword evidence="1" id="KW-0472">Membrane</keyword>
<sequence>MKTYVVLFVIVAFMHTITLVNITIFSGEWNGIVLTISSILFLIAVFYFSTENRASRNRK</sequence>
<dbReference type="Proteomes" id="UP001601059">
    <property type="component" value="Unassembled WGS sequence"/>
</dbReference>
<keyword evidence="1" id="KW-0812">Transmembrane</keyword>
<dbReference type="RefSeq" id="WP_389358184.1">
    <property type="nucleotide sequence ID" value="NZ_JBIACK010000001.1"/>
</dbReference>
<protein>
    <submittedName>
        <fullName evidence="2">Uncharacterized protein</fullName>
    </submittedName>
</protein>
<gene>
    <name evidence="2" type="ORF">ACFYKX_03755</name>
</gene>
<keyword evidence="3" id="KW-1185">Reference proteome</keyword>
<evidence type="ECO:0000313" key="2">
    <source>
        <dbReference type="EMBL" id="MFE8699735.1"/>
    </source>
</evidence>
<accession>A0ABW6K9W7</accession>
<feature type="transmembrane region" description="Helical" evidence="1">
    <location>
        <begin position="5"/>
        <end position="25"/>
    </location>
</feature>